<dbReference type="Proteomes" id="UP000179807">
    <property type="component" value="Unassembled WGS sequence"/>
</dbReference>
<dbReference type="GeneID" id="94840886"/>
<dbReference type="InterPro" id="IPR044066">
    <property type="entry name" value="TRIAD_supradom"/>
</dbReference>
<dbReference type="PANTHER" id="PTHR22770">
    <property type="entry name" value="UBIQUITIN CONJUGATING ENZYME 7 INTERACTING PROTEIN-RELATED"/>
    <property type="match status" value="1"/>
</dbReference>
<dbReference type="InterPro" id="IPR013083">
    <property type="entry name" value="Znf_RING/FYVE/PHD"/>
</dbReference>
<dbReference type="InterPro" id="IPR047544">
    <property type="entry name" value="RING-HC_RBR_RNF216"/>
</dbReference>
<gene>
    <name evidence="10" type="ORF">TRFO_28434</name>
</gene>
<evidence type="ECO:0000259" key="9">
    <source>
        <dbReference type="PROSITE" id="PS51873"/>
    </source>
</evidence>
<keyword evidence="6" id="KW-0833">Ubl conjugation pathway</keyword>
<dbReference type="InterPro" id="IPR047546">
    <property type="entry name" value="Rcat_RBR_RNF216"/>
</dbReference>
<evidence type="ECO:0000256" key="6">
    <source>
        <dbReference type="ARBA" id="ARBA00022786"/>
    </source>
</evidence>
<name>A0A1J4JY40_9EUKA</name>
<keyword evidence="5" id="KW-0863">Zinc-finger</keyword>
<protein>
    <submittedName>
        <fullName evidence="10">IBR domain containing protein</fullName>
    </submittedName>
</protein>
<dbReference type="OrthoDB" id="10009520at2759"/>
<dbReference type="CDD" id="cd20353">
    <property type="entry name" value="Rcat_RBR_RNF216"/>
    <property type="match status" value="1"/>
</dbReference>
<sequence length="509" mass="58848">MNPFFNQHIPYIPPYLMEYFMHNRPEIRQFIPPQMQFPIPPPMMPPPLPNPPIIFNRDFRGNAANPIFIDSDSDDDVQILPHPPIFEPPPPPPPPLPTRELSFGAFHVTIPVFPEEFNKAYEEALKITPYMDLSRCSDFLERAVHVREKVDNLLNRLLLAANDHSAESSFKFQNEIEKFLSNAYPSVYMHEIKKVLSYLDYNLKKCLDYFEANEKYLRKMKNSRPKKDKFPVTDIVLAIQIIQYYKTWEENKQKAEKQKRFEEAAQKHELIECECCYEEKLFEDMSQCPEGHLFCKDCLEKSVQNLIGEGRSDVRCLSALSNCTEMVSVDELARCVPEKLLKNLFVMESQNAVAAANLPGLVKCYKCGFEATIDGSGTFRCPECDAETCPGCGEQAHPGLSCEAFKAIDKNRVIEEKMNEAVIRVCPKCNAQFMKEEGCNKMECPRCHTWICYWCRKEIPKDVGYNHFWRQQGICPPDKCPLWVQNETLHQIEVQIAKEKGQLHGNEKV</sequence>
<evidence type="ECO:0000313" key="11">
    <source>
        <dbReference type="Proteomes" id="UP000179807"/>
    </source>
</evidence>
<evidence type="ECO:0000313" key="10">
    <source>
        <dbReference type="EMBL" id="OHT04079.1"/>
    </source>
</evidence>
<dbReference type="SUPFAM" id="SSF81995">
    <property type="entry name" value="beta-sandwich domain of Sec23/24"/>
    <property type="match status" value="1"/>
</dbReference>
<evidence type="ECO:0000256" key="4">
    <source>
        <dbReference type="ARBA" id="ARBA00022737"/>
    </source>
</evidence>
<dbReference type="Gene3D" id="3.30.40.10">
    <property type="entry name" value="Zinc/RING finger domain, C3HC4 (zinc finger)"/>
    <property type="match status" value="1"/>
</dbReference>
<dbReference type="PANTHER" id="PTHR22770:SF47">
    <property type="entry name" value="E3 UBIQUITIN-PROTEIN LIGASE RNF216"/>
    <property type="match status" value="1"/>
</dbReference>
<evidence type="ECO:0000256" key="7">
    <source>
        <dbReference type="ARBA" id="ARBA00022833"/>
    </source>
</evidence>
<evidence type="ECO:0000256" key="3">
    <source>
        <dbReference type="ARBA" id="ARBA00022723"/>
    </source>
</evidence>
<dbReference type="Pfam" id="PF26200">
    <property type="entry name" value="Rcat_RNF216"/>
    <property type="match status" value="1"/>
</dbReference>
<dbReference type="AlphaFoldDB" id="A0A1J4JY40"/>
<feature type="domain" description="RING-type" evidence="9">
    <location>
        <begin position="269"/>
        <end position="479"/>
    </location>
</feature>
<dbReference type="EMBL" id="MLAK01000805">
    <property type="protein sequence ID" value="OHT04079.1"/>
    <property type="molecule type" value="Genomic_DNA"/>
</dbReference>
<dbReference type="SUPFAM" id="SSF57850">
    <property type="entry name" value="RING/U-box"/>
    <property type="match status" value="3"/>
</dbReference>
<evidence type="ECO:0000256" key="1">
    <source>
        <dbReference type="ARBA" id="ARBA00004906"/>
    </source>
</evidence>
<organism evidence="10 11">
    <name type="scientific">Tritrichomonas foetus</name>
    <dbReference type="NCBI Taxonomy" id="1144522"/>
    <lineage>
        <taxon>Eukaryota</taxon>
        <taxon>Metamonada</taxon>
        <taxon>Parabasalia</taxon>
        <taxon>Tritrichomonadida</taxon>
        <taxon>Tritrichomonadidae</taxon>
        <taxon>Tritrichomonas</taxon>
    </lineage>
</organism>
<keyword evidence="2" id="KW-0808">Transferase</keyword>
<proteinExistence type="predicted"/>
<keyword evidence="4" id="KW-0677">Repeat</keyword>
<dbReference type="GO" id="GO:0016740">
    <property type="term" value="F:transferase activity"/>
    <property type="evidence" value="ECO:0007669"/>
    <property type="project" value="UniProtKB-KW"/>
</dbReference>
<dbReference type="InterPro" id="IPR051628">
    <property type="entry name" value="LUBAC_E3_Ligases"/>
</dbReference>
<keyword evidence="11" id="KW-1185">Reference proteome</keyword>
<comment type="pathway">
    <text evidence="1">Protein modification; protein ubiquitination.</text>
</comment>
<keyword evidence="7" id="KW-0862">Zinc</keyword>
<dbReference type="RefSeq" id="XP_068357215.1">
    <property type="nucleotide sequence ID" value="XM_068506182.1"/>
</dbReference>
<evidence type="ECO:0000256" key="2">
    <source>
        <dbReference type="ARBA" id="ARBA00022679"/>
    </source>
</evidence>
<dbReference type="CDD" id="cd16630">
    <property type="entry name" value="RING-HC_RBR_RNF216"/>
    <property type="match status" value="1"/>
</dbReference>
<dbReference type="GO" id="GO:0008270">
    <property type="term" value="F:zinc ion binding"/>
    <property type="evidence" value="ECO:0007669"/>
    <property type="project" value="UniProtKB-KW"/>
</dbReference>
<accession>A0A1J4JY40</accession>
<evidence type="ECO:0000256" key="5">
    <source>
        <dbReference type="ARBA" id="ARBA00022771"/>
    </source>
</evidence>
<keyword evidence="8" id="KW-0175">Coiled coil</keyword>
<reference evidence="10" key="1">
    <citation type="submission" date="2016-10" db="EMBL/GenBank/DDBJ databases">
        <authorList>
            <person name="Benchimol M."/>
            <person name="Almeida L.G."/>
            <person name="Vasconcelos A.T."/>
            <person name="Perreira-Neves A."/>
            <person name="Rosa I.A."/>
            <person name="Tasca T."/>
            <person name="Bogo M.R."/>
            <person name="de Souza W."/>
        </authorList>
    </citation>
    <scope>NUCLEOTIDE SEQUENCE [LARGE SCALE GENOMIC DNA]</scope>
    <source>
        <strain evidence="10">K</strain>
    </source>
</reference>
<comment type="caution">
    <text evidence="10">The sequence shown here is derived from an EMBL/GenBank/DDBJ whole genome shotgun (WGS) entry which is preliminary data.</text>
</comment>
<dbReference type="Pfam" id="PF26191">
    <property type="entry name" value="RING-HC_RBR_RNF216"/>
    <property type="match status" value="1"/>
</dbReference>
<dbReference type="PROSITE" id="PS51873">
    <property type="entry name" value="TRIAD"/>
    <property type="match status" value="1"/>
</dbReference>
<dbReference type="VEuPathDB" id="TrichDB:TRFO_28434"/>
<evidence type="ECO:0000256" key="8">
    <source>
        <dbReference type="SAM" id="Coils"/>
    </source>
</evidence>
<dbReference type="Gene3D" id="1.20.120.1750">
    <property type="match status" value="1"/>
</dbReference>
<keyword evidence="3" id="KW-0479">Metal-binding</keyword>
<feature type="coiled-coil region" evidence="8">
    <location>
        <begin position="245"/>
        <end position="274"/>
    </location>
</feature>